<evidence type="ECO:0000313" key="1">
    <source>
        <dbReference type="EMBL" id="MFC6768718.1"/>
    </source>
</evidence>
<dbReference type="Gene3D" id="3.10.20.30">
    <property type="match status" value="1"/>
</dbReference>
<keyword evidence="2" id="KW-1185">Reference proteome</keyword>
<gene>
    <name evidence="1" type="ORF">ACFQE6_28015</name>
</gene>
<accession>A0ABD5SU93</accession>
<dbReference type="InterPro" id="IPR003749">
    <property type="entry name" value="ThiS/MoaD-like"/>
</dbReference>
<reference evidence="1 2" key="1">
    <citation type="journal article" date="2019" name="Int. J. Syst. Evol. Microbiol.">
        <title>The Global Catalogue of Microorganisms (GCM) 10K type strain sequencing project: providing services to taxonomists for standard genome sequencing and annotation.</title>
        <authorList>
            <consortium name="The Broad Institute Genomics Platform"/>
            <consortium name="The Broad Institute Genome Sequencing Center for Infectious Disease"/>
            <person name="Wu L."/>
            <person name="Ma J."/>
        </authorList>
    </citation>
    <scope>NUCLEOTIDE SEQUENCE [LARGE SCALE GENOMIC DNA]</scope>
    <source>
        <strain evidence="1 2">LMG 29247</strain>
    </source>
</reference>
<name>A0ABD5SU93_9EURY</name>
<evidence type="ECO:0000313" key="2">
    <source>
        <dbReference type="Proteomes" id="UP001596383"/>
    </source>
</evidence>
<dbReference type="EMBL" id="JBHSWV010000611">
    <property type="protein sequence ID" value="MFC6768718.1"/>
    <property type="molecule type" value="Genomic_DNA"/>
</dbReference>
<sequence length="92" mass="9876">MQLECVFFGPFRDAVGEKTVFYETDAETVGELLVELEAAYPLEGELVADDGDGLAGDTVVTRDTKNVVHIDGLETELAADSVIRLVPLVYGG</sequence>
<dbReference type="RefSeq" id="WP_273741463.1">
    <property type="nucleotide sequence ID" value="NZ_JAQIVI010000611.1"/>
</dbReference>
<protein>
    <submittedName>
        <fullName evidence="1">MoaD/ThiS family protein</fullName>
    </submittedName>
</protein>
<comment type="caution">
    <text evidence="1">The sequence shown here is derived from an EMBL/GenBank/DDBJ whole genome shotgun (WGS) entry which is preliminary data.</text>
</comment>
<dbReference type="InterPro" id="IPR016155">
    <property type="entry name" value="Mopterin_synth/thiamin_S_b"/>
</dbReference>
<organism evidence="1 2">
    <name type="scientific">Natrinema soli</name>
    <dbReference type="NCBI Taxonomy" id="1930624"/>
    <lineage>
        <taxon>Archaea</taxon>
        <taxon>Methanobacteriati</taxon>
        <taxon>Methanobacteriota</taxon>
        <taxon>Stenosarchaea group</taxon>
        <taxon>Halobacteria</taxon>
        <taxon>Halobacteriales</taxon>
        <taxon>Natrialbaceae</taxon>
        <taxon>Natrinema</taxon>
    </lineage>
</organism>
<dbReference type="Proteomes" id="UP001596383">
    <property type="component" value="Unassembled WGS sequence"/>
</dbReference>
<dbReference type="Pfam" id="PF02597">
    <property type="entry name" value="ThiS"/>
    <property type="match status" value="1"/>
</dbReference>
<proteinExistence type="predicted"/>
<dbReference type="AlphaFoldDB" id="A0ABD5SU93"/>
<dbReference type="InterPro" id="IPR012675">
    <property type="entry name" value="Beta-grasp_dom_sf"/>
</dbReference>
<dbReference type="SUPFAM" id="SSF54285">
    <property type="entry name" value="MoaD/ThiS"/>
    <property type="match status" value="1"/>
</dbReference>